<dbReference type="EMBL" id="CP011391">
    <property type="protein sequence ID" value="AMK54809.1"/>
    <property type="molecule type" value="Genomic_DNA"/>
</dbReference>
<feature type="compositionally biased region" description="Polar residues" evidence="2">
    <location>
        <begin position="76"/>
        <end position="95"/>
    </location>
</feature>
<evidence type="ECO:0000313" key="3">
    <source>
        <dbReference type="EMBL" id="AMK54809.1"/>
    </source>
</evidence>
<dbReference type="OrthoDB" id="1863015at2"/>
<dbReference type="AlphaFoldDB" id="A0A140DVY2"/>
<feature type="region of interest" description="Disordered" evidence="2">
    <location>
        <begin position="76"/>
        <end position="109"/>
    </location>
</feature>
<proteinExistence type="predicted"/>
<evidence type="ECO:0000256" key="2">
    <source>
        <dbReference type="SAM" id="MobiDB-lite"/>
    </source>
</evidence>
<name>A0A140DVY2_9FIRM</name>
<accession>A0A140DVY2</accession>
<gene>
    <name evidence="3" type="ORF">AALO17_16750</name>
</gene>
<organism evidence="3 4">
    <name type="scientific">Faecalibaculum rodentium</name>
    <dbReference type="NCBI Taxonomy" id="1702221"/>
    <lineage>
        <taxon>Bacteria</taxon>
        <taxon>Bacillati</taxon>
        <taxon>Bacillota</taxon>
        <taxon>Erysipelotrichia</taxon>
        <taxon>Erysipelotrichales</taxon>
        <taxon>Erysipelotrichaceae</taxon>
        <taxon>Faecalibaculum</taxon>
    </lineage>
</organism>
<dbReference type="KEGG" id="fro:AALO17_16750"/>
<reference evidence="3 4" key="1">
    <citation type="journal article" date="2016" name="Gut Pathog.">
        <title>Whole genome sequencing of "Faecalibaculum rodentium" ALO17, isolated from C57BL/6J laboratory mouse feces.</title>
        <authorList>
            <person name="Lim S."/>
            <person name="Chang D.H."/>
            <person name="Ahn S."/>
            <person name="Kim B.C."/>
        </authorList>
    </citation>
    <scope>NUCLEOTIDE SEQUENCE [LARGE SCALE GENOMIC DNA]</scope>
    <source>
        <strain evidence="3 4">Alo17</strain>
    </source>
</reference>
<dbReference type="GeneID" id="78478339"/>
<evidence type="ECO:0000256" key="1">
    <source>
        <dbReference type="SAM" id="Coils"/>
    </source>
</evidence>
<feature type="coiled-coil region" evidence="1">
    <location>
        <begin position="11"/>
        <end position="45"/>
    </location>
</feature>
<sequence length="109" mass="12290">MDSKRLRKSSRQELLEMLLDATEENERLRHENEELRKEIESRRLICQNTGSLAEAALKLSGIFEAANEALKIYQANLEQSEPPTDQSPSEDTVSVSEAEELSDGTPEQS</sequence>
<dbReference type="Proteomes" id="UP000069771">
    <property type="component" value="Chromosome"/>
</dbReference>
<keyword evidence="1" id="KW-0175">Coiled coil</keyword>
<evidence type="ECO:0000313" key="4">
    <source>
        <dbReference type="Proteomes" id="UP000069771"/>
    </source>
</evidence>
<dbReference type="STRING" id="1702221.AALO17_16750"/>
<keyword evidence="4" id="KW-1185">Reference proteome</keyword>
<protein>
    <submittedName>
        <fullName evidence="3">Uncharacterized protein</fullName>
    </submittedName>
</protein>
<dbReference type="RefSeq" id="WP_067557687.1">
    <property type="nucleotide sequence ID" value="NZ_CAOKZT010000185.1"/>
</dbReference>